<accession>A0A0V8JB61</accession>
<comment type="caution">
    <text evidence="1">The sequence shown here is derived from an EMBL/GenBank/DDBJ whole genome shotgun (WGS) entry which is preliminary data.</text>
</comment>
<organism evidence="1 2">
    <name type="scientific">Fictibacillus enclensis</name>
    <dbReference type="NCBI Taxonomy" id="1017270"/>
    <lineage>
        <taxon>Bacteria</taxon>
        <taxon>Bacillati</taxon>
        <taxon>Bacillota</taxon>
        <taxon>Bacilli</taxon>
        <taxon>Bacillales</taxon>
        <taxon>Fictibacillaceae</taxon>
        <taxon>Fictibacillus</taxon>
    </lineage>
</organism>
<dbReference type="EMBL" id="LNQN01000001">
    <property type="protein sequence ID" value="KSU84243.1"/>
    <property type="molecule type" value="Genomic_DNA"/>
</dbReference>
<gene>
    <name evidence="1" type="ORF">AS030_01380</name>
</gene>
<dbReference type="Proteomes" id="UP000054099">
    <property type="component" value="Unassembled WGS sequence"/>
</dbReference>
<protein>
    <submittedName>
        <fullName evidence="1">Uncharacterized protein</fullName>
    </submittedName>
</protein>
<name>A0A0V8JB61_9BACL</name>
<proteinExistence type="predicted"/>
<keyword evidence="2" id="KW-1185">Reference proteome</keyword>
<dbReference type="AlphaFoldDB" id="A0A0V8JB61"/>
<reference evidence="1 2" key="1">
    <citation type="journal article" date="2014" name="Antonie Van Leeuwenhoek">
        <title>Fictibacillus enclensis sp. nov., isolated from marine sediment.</title>
        <authorList>
            <person name="Dastager S.G."/>
            <person name="Mawlankar R."/>
            <person name="Srinivasan K."/>
            <person name="Tang S.K."/>
            <person name="Lee J.C."/>
            <person name="Ramana V.V."/>
            <person name="Shouche Y.S."/>
        </authorList>
    </citation>
    <scope>NUCLEOTIDE SEQUENCE [LARGE SCALE GENOMIC DNA]</scope>
    <source>
        <strain evidence="1 2">NIO-1003</strain>
    </source>
</reference>
<evidence type="ECO:0000313" key="1">
    <source>
        <dbReference type="EMBL" id="KSU84243.1"/>
    </source>
</evidence>
<evidence type="ECO:0000313" key="2">
    <source>
        <dbReference type="Proteomes" id="UP000054099"/>
    </source>
</evidence>
<sequence length="78" mass="8975">MQKKLNGFLIQRGGGTGPLKPRQRVSGKRKYCANSVKQLAWEIRREALIIISWPLLVFTRRGFFCWSSLKGEHTIDSI</sequence>